<evidence type="ECO:0000259" key="7">
    <source>
        <dbReference type="SMART" id="SM00226"/>
    </source>
</evidence>
<dbReference type="AlphaFoldDB" id="A0A848H2M5"/>
<evidence type="ECO:0000256" key="5">
    <source>
        <dbReference type="ARBA" id="ARBA00051722"/>
    </source>
</evidence>
<evidence type="ECO:0000256" key="4">
    <source>
        <dbReference type="ARBA" id="ARBA00022912"/>
    </source>
</evidence>
<protein>
    <recommendedName>
        <fullName evidence="2">protein-tyrosine-phosphatase</fullName>
        <ecNumber evidence="2">3.1.3.48</ecNumber>
    </recommendedName>
</protein>
<keyword evidence="3" id="KW-0378">Hydrolase</keyword>
<dbReference type="Pfam" id="PF01451">
    <property type="entry name" value="LMWPc"/>
    <property type="match status" value="1"/>
</dbReference>
<dbReference type="PANTHER" id="PTHR11717:SF31">
    <property type="entry name" value="LOW MOLECULAR WEIGHT PROTEIN-TYROSINE-PHOSPHATASE ETP-RELATED"/>
    <property type="match status" value="1"/>
</dbReference>
<reference evidence="8 9" key="1">
    <citation type="submission" date="2020-04" db="EMBL/GenBank/DDBJ databases">
        <title>Ramlibacter sp. G-1-2-2 isolated from soil.</title>
        <authorList>
            <person name="Dahal R.H."/>
        </authorList>
    </citation>
    <scope>NUCLEOTIDE SEQUENCE [LARGE SCALE GENOMIC DNA]</scope>
    <source>
        <strain evidence="8 9">G-1-2-2</strain>
    </source>
</reference>
<dbReference type="SMART" id="SM00226">
    <property type="entry name" value="LMWPc"/>
    <property type="match status" value="1"/>
</dbReference>
<gene>
    <name evidence="8" type="ORF">HHL11_08360</name>
</gene>
<dbReference type="EMBL" id="JABBFX010000001">
    <property type="protein sequence ID" value="NML43759.1"/>
    <property type="molecule type" value="Genomic_DNA"/>
</dbReference>
<accession>A0A848H2M5</accession>
<dbReference type="InterPro" id="IPR036196">
    <property type="entry name" value="Ptyr_pPase_sf"/>
</dbReference>
<dbReference type="EC" id="3.1.3.48" evidence="2"/>
<comment type="similarity">
    <text evidence="1">Belongs to the low molecular weight phosphotyrosine protein phosphatase family.</text>
</comment>
<keyword evidence="4" id="KW-0904">Protein phosphatase</keyword>
<feature type="active site" description="Nucleophile" evidence="6">
    <location>
        <position position="8"/>
    </location>
</feature>
<dbReference type="PANTHER" id="PTHR11717">
    <property type="entry name" value="LOW MOLECULAR WEIGHT PROTEIN TYROSINE PHOSPHATASE"/>
    <property type="match status" value="1"/>
</dbReference>
<comment type="catalytic activity">
    <reaction evidence="5">
        <text>O-phospho-L-tyrosyl-[protein] + H2O = L-tyrosyl-[protein] + phosphate</text>
        <dbReference type="Rhea" id="RHEA:10684"/>
        <dbReference type="Rhea" id="RHEA-COMP:10136"/>
        <dbReference type="Rhea" id="RHEA-COMP:20101"/>
        <dbReference type="ChEBI" id="CHEBI:15377"/>
        <dbReference type="ChEBI" id="CHEBI:43474"/>
        <dbReference type="ChEBI" id="CHEBI:46858"/>
        <dbReference type="ChEBI" id="CHEBI:61978"/>
        <dbReference type="EC" id="3.1.3.48"/>
    </reaction>
</comment>
<evidence type="ECO:0000256" key="6">
    <source>
        <dbReference type="PIRSR" id="PIRSR617867-1"/>
    </source>
</evidence>
<organism evidence="8 9">
    <name type="scientific">Ramlibacter agri</name>
    <dbReference type="NCBI Taxonomy" id="2728837"/>
    <lineage>
        <taxon>Bacteria</taxon>
        <taxon>Pseudomonadati</taxon>
        <taxon>Pseudomonadota</taxon>
        <taxon>Betaproteobacteria</taxon>
        <taxon>Burkholderiales</taxon>
        <taxon>Comamonadaceae</taxon>
        <taxon>Ramlibacter</taxon>
    </lineage>
</organism>
<feature type="active site" evidence="6">
    <location>
        <position position="14"/>
    </location>
</feature>
<evidence type="ECO:0000313" key="8">
    <source>
        <dbReference type="EMBL" id="NML43759.1"/>
    </source>
</evidence>
<dbReference type="InterPro" id="IPR050438">
    <property type="entry name" value="LMW_PTPase"/>
</dbReference>
<dbReference type="CDD" id="cd16343">
    <property type="entry name" value="LMWPTP"/>
    <property type="match status" value="1"/>
</dbReference>
<dbReference type="RefSeq" id="WP_169417947.1">
    <property type="nucleotide sequence ID" value="NZ_JABBFX010000001.1"/>
</dbReference>
<evidence type="ECO:0000256" key="2">
    <source>
        <dbReference type="ARBA" id="ARBA00013064"/>
    </source>
</evidence>
<comment type="caution">
    <text evidence="8">The sequence shown here is derived from an EMBL/GenBank/DDBJ whole genome shotgun (WGS) entry which is preliminary data.</text>
</comment>
<evidence type="ECO:0000256" key="3">
    <source>
        <dbReference type="ARBA" id="ARBA00022801"/>
    </source>
</evidence>
<dbReference type="Proteomes" id="UP000541185">
    <property type="component" value="Unassembled WGS sequence"/>
</dbReference>
<feature type="active site" description="Proton donor" evidence="6">
    <location>
        <position position="113"/>
    </location>
</feature>
<dbReference type="GO" id="GO:0004725">
    <property type="term" value="F:protein tyrosine phosphatase activity"/>
    <property type="evidence" value="ECO:0007669"/>
    <property type="project" value="UniProtKB-EC"/>
</dbReference>
<dbReference type="SUPFAM" id="SSF52788">
    <property type="entry name" value="Phosphotyrosine protein phosphatases I"/>
    <property type="match status" value="1"/>
</dbReference>
<dbReference type="PRINTS" id="PR00719">
    <property type="entry name" value="LMWPTPASE"/>
</dbReference>
<dbReference type="Gene3D" id="3.40.50.2300">
    <property type="match status" value="1"/>
</dbReference>
<feature type="domain" description="Phosphotyrosine protein phosphatase I" evidence="7">
    <location>
        <begin position="2"/>
        <end position="139"/>
    </location>
</feature>
<keyword evidence="9" id="KW-1185">Reference proteome</keyword>
<proteinExistence type="inferred from homology"/>
<name>A0A848H2M5_9BURK</name>
<dbReference type="InterPro" id="IPR023485">
    <property type="entry name" value="Ptyr_pPase"/>
</dbReference>
<evidence type="ECO:0000313" key="9">
    <source>
        <dbReference type="Proteomes" id="UP000541185"/>
    </source>
</evidence>
<sequence>MKGILVLCEGNICRSPMGAALLARGLPDVRVQSAGLNALVGSPADKAAVELMRERGLDITGHRALQVTRAICQDADMVLVMDAEQRKRLLEQYPEARGKVFRMGEYTDLDVPDPYRQPMQAFRNSLTILDVGIQHWLRRIQRL</sequence>
<evidence type="ECO:0000256" key="1">
    <source>
        <dbReference type="ARBA" id="ARBA00011063"/>
    </source>
</evidence>
<dbReference type="InterPro" id="IPR017867">
    <property type="entry name" value="Tyr_phospatase_low_mol_wt"/>
</dbReference>